<dbReference type="Pfam" id="PF00768">
    <property type="entry name" value="Peptidase_S11"/>
    <property type="match status" value="1"/>
</dbReference>
<evidence type="ECO:0000256" key="1">
    <source>
        <dbReference type="ARBA" id="ARBA00007164"/>
    </source>
</evidence>
<feature type="binding site" evidence="8">
    <location>
        <position position="302"/>
    </location>
    <ligand>
        <name>substrate</name>
    </ligand>
</feature>
<dbReference type="InterPro" id="IPR012338">
    <property type="entry name" value="Beta-lactam/transpept-like"/>
</dbReference>
<feature type="signal peptide" evidence="11">
    <location>
        <begin position="1"/>
        <end position="27"/>
    </location>
</feature>
<keyword evidence="5" id="KW-0573">Peptidoglycan synthesis</keyword>
<dbReference type="RefSeq" id="WP_176010384.1">
    <property type="nucleotide sequence ID" value="NZ_CP041372.2"/>
</dbReference>
<sequence length="530" mass="58498">MHAKRIFSSVILWILAVSLFLPSEAFASSNIRADVEPYFIQSDNQKILATNPMITFNGVSYINTDDLHSFRISDGAAPLTPFMPKQTVNESSDRLAANLRVQAQGALIAENSMENVMYSKNTNVRLYPSSTTKVMTLYLALKYGNLSDTVVLSNAVTSVPNDSSKANVRPGDRMTLEQLLYGLMLPSGNDAAMAVAEHISGSVSNFVQLMNREAQELGMTGTRFTNPHGYHHPNHYSTSADIGRVMFAALEYDAAKRIMSTPSYTASYRNASGAPVIRTWRTTNHQQRSESPHFAPFIAGGKTGYTSASRFNLVSFAETNGNTYVSVVLRGERESRYSDTRTMMQTAITRASNRDEGKTPITIDPIKLPSSQNGVNRPLNGVDGFMYNGNRYVALSHIGESVFKTQDQLMHVTVNSQLLRFNSQKPVMQHNRLLVPVRELFEQLGVQVSYDPQAKSIHVMGAIRQDNGAVENRSVKLTLGSTTAYIDDQQVQLDVPATAVNGRTIVPVRFIAESLGQPVDWGKGRVLRVN</sequence>
<dbReference type="InterPro" id="IPR012854">
    <property type="entry name" value="Cu_amine_oxidase-like_N"/>
</dbReference>
<dbReference type="Gene3D" id="3.40.710.10">
    <property type="entry name" value="DD-peptidase/beta-lactamase superfamily"/>
    <property type="match status" value="1"/>
</dbReference>
<dbReference type="Proteomes" id="UP000318138">
    <property type="component" value="Chromosome"/>
</dbReference>
<dbReference type="InterPro" id="IPR036582">
    <property type="entry name" value="Mao_N_sf"/>
</dbReference>
<evidence type="ECO:0000259" key="12">
    <source>
        <dbReference type="Pfam" id="PF00768"/>
    </source>
</evidence>
<evidence type="ECO:0000256" key="4">
    <source>
        <dbReference type="ARBA" id="ARBA00022960"/>
    </source>
</evidence>
<keyword evidence="6" id="KW-0961">Cell wall biogenesis/degradation</keyword>
<dbReference type="InterPro" id="IPR018044">
    <property type="entry name" value="Peptidase_S11"/>
</dbReference>
<evidence type="ECO:0000259" key="13">
    <source>
        <dbReference type="Pfam" id="PF07833"/>
    </source>
</evidence>
<evidence type="ECO:0000256" key="2">
    <source>
        <dbReference type="ARBA" id="ARBA00022729"/>
    </source>
</evidence>
<evidence type="ECO:0000256" key="10">
    <source>
        <dbReference type="SAM" id="MobiDB-lite"/>
    </source>
</evidence>
<keyword evidence="4" id="KW-0133">Cell shape</keyword>
<organism evidence="14 15">
    <name type="scientific">Paenalkalicoccus suaedae</name>
    <dbReference type="NCBI Taxonomy" id="2592382"/>
    <lineage>
        <taxon>Bacteria</taxon>
        <taxon>Bacillati</taxon>
        <taxon>Bacillota</taxon>
        <taxon>Bacilli</taxon>
        <taxon>Bacillales</taxon>
        <taxon>Bacillaceae</taxon>
        <taxon>Paenalkalicoccus</taxon>
    </lineage>
</organism>
<dbReference type="GO" id="GO:0006508">
    <property type="term" value="P:proteolysis"/>
    <property type="evidence" value="ECO:0007669"/>
    <property type="project" value="InterPro"/>
</dbReference>
<dbReference type="GO" id="GO:0009252">
    <property type="term" value="P:peptidoglycan biosynthetic process"/>
    <property type="evidence" value="ECO:0007669"/>
    <property type="project" value="UniProtKB-KW"/>
</dbReference>
<keyword evidence="15" id="KW-1185">Reference proteome</keyword>
<evidence type="ECO:0000313" key="15">
    <source>
        <dbReference type="Proteomes" id="UP000318138"/>
    </source>
</evidence>
<keyword evidence="3" id="KW-0378">Hydrolase</keyword>
<comment type="similarity">
    <text evidence="1 9">Belongs to the peptidase S11 family.</text>
</comment>
<dbReference type="InterPro" id="IPR001967">
    <property type="entry name" value="Peptidase_S11_N"/>
</dbReference>
<keyword evidence="2 11" id="KW-0732">Signal</keyword>
<evidence type="ECO:0000256" key="7">
    <source>
        <dbReference type="PIRSR" id="PIRSR618044-1"/>
    </source>
</evidence>
<dbReference type="AlphaFoldDB" id="A0A859FJ40"/>
<proteinExistence type="inferred from homology"/>
<dbReference type="PANTHER" id="PTHR21581">
    <property type="entry name" value="D-ALANYL-D-ALANINE CARBOXYPEPTIDASE"/>
    <property type="match status" value="1"/>
</dbReference>
<dbReference type="Gene3D" id="3.30.457.10">
    <property type="entry name" value="Copper amine oxidase-like, N-terminal domain"/>
    <property type="match status" value="1"/>
</dbReference>
<evidence type="ECO:0000256" key="5">
    <source>
        <dbReference type="ARBA" id="ARBA00022984"/>
    </source>
</evidence>
<dbReference type="SUPFAM" id="SSF55383">
    <property type="entry name" value="Copper amine oxidase, domain N"/>
    <property type="match status" value="1"/>
</dbReference>
<evidence type="ECO:0000256" key="6">
    <source>
        <dbReference type="ARBA" id="ARBA00023316"/>
    </source>
</evidence>
<feature type="active site" description="Acyl-ester intermediate" evidence="7">
    <location>
        <position position="130"/>
    </location>
</feature>
<reference evidence="15" key="1">
    <citation type="submission" date="2019-07" db="EMBL/GenBank/DDBJ databases">
        <title>Bacillus alkalisoli sp. nov. isolated from saline soil.</title>
        <authorList>
            <person name="Sun J.-Q."/>
            <person name="Xu L."/>
        </authorList>
    </citation>
    <scope>NUCLEOTIDE SEQUENCE [LARGE SCALE GENOMIC DNA]</scope>
    <source>
        <strain evidence="15">M4U3P1</strain>
    </source>
</reference>
<evidence type="ECO:0000256" key="3">
    <source>
        <dbReference type="ARBA" id="ARBA00022801"/>
    </source>
</evidence>
<dbReference type="GO" id="GO:0009002">
    <property type="term" value="F:serine-type D-Ala-D-Ala carboxypeptidase activity"/>
    <property type="evidence" value="ECO:0007669"/>
    <property type="project" value="InterPro"/>
</dbReference>
<feature type="active site" evidence="7">
    <location>
        <position position="187"/>
    </location>
</feature>
<dbReference type="GO" id="GO:0008360">
    <property type="term" value="P:regulation of cell shape"/>
    <property type="evidence" value="ECO:0007669"/>
    <property type="project" value="UniProtKB-KW"/>
</dbReference>
<dbReference type="KEGG" id="psua:FLK61_37905"/>
<dbReference type="SUPFAM" id="SSF56601">
    <property type="entry name" value="beta-lactamase/transpeptidase-like"/>
    <property type="match status" value="1"/>
</dbReference>
<dbReference type="PANTHER" id="PTHR21581:SF33">
    <property type="entry name" value="D-ALANYL-D-ALANINE CARBOXYPEPTIDASE DACB"/>
    <property type="match status" value="1"/>
</dbReference>
<name>A0A859FJ40_9BACI</name>
<evidence type="ECO:0000256" key="8">
    <source>
        <dbReference type="PIRSR" id="PIRSR618044-2"/>
    </source>
</evidence>
<feature type="chain" id="PRO_5032523472" description="D-alanyl-D-alanine carboxypeptidase" evidence="11">
    <location>
        <begin position="28"/>
        <end position="530"/>
    </location>
</feature>
<evidence type="ECO:0000256" key="11">
    <source>
        <dbReference type="SAM" id="SignalP"/>
    </source>
</evidence>
<dbReference type="GO" id="GO:0071555">
    <property type="term" value="P:cell wall organization"/>
    <property type="evidence" value="ECO:0007669"/>
    <property type="project" value="UniProtKB-KW"/>
</dbReference>
<dbReference type="PRINTS" id="PR00725">
    <property type="entry name" value="DADACBPTASE1"/>
</dbReference>
<feature type="active site" description="Proton acceptor" evidence="7">
    <location>
        <position position="133"/>
    </location>
</feature>
<protein>
    <recommendedName>
        <fullName evidence="16">D-alanyl-D-alanine carboxypeptidase</fullName>
    </recommendedName>
</protein>
<dbReference type="EMBL" id="CP041372">
    <property type="protein sequence ID" value="QKS72405.1"/>
    <property type="molecule type" value="Genomic_DNA"/>
</dbReference>
<accession>A0A859FJ40</accession>
<feature type="domain" description="Peptidase S11 D-alanyl-D-alanine carboxypeptidase A N-terminal" evidence="12">
    <location>
        <begin position="98"/>
        <end position="330"/>
    </location>
</feature>
<evidence type="ECO:0000256" key="9">
    <source>
        <dbReference type="RuleBase" id="RU004016"/>
    </source>
</evidence>
<gene>
    <name evidence="14" type="ORF">FLK61_37905</name>
</gene>
<evidence type="ECO:0008006" key="16">
    <source>
        <dbReference type="Google" id="ProtNLM"/>
    </source>
</evidence>
<feature type="domain" description="Copper amine oxidase-like N-terminal" evidence="13">
    <location>
        <begin position="414"/>
        <end position="523"/>
    </location>
</feature>
<feature type="region of interest" description="Disordered" evidence="10">
    <location>
        <begin position="351"/>
        <end position="375"/>
    </location>
</feature>
<dbReference type="Pfam" id="PF07833">
    <property type="entry name" value="Cu_amine_oxidN1"/>
    <property type="match status" value="1"/>
</dbReference>
<evidence type="ECO:0000313" key="14">
    <source>
        <dbReference type="EMBL" id="QKS72405.1"/>
    </source>
</evidence>